<feature type="non-terminal residue" evidence="6">
    <location>
        <position position="1"/>
    </location>
</feature>
<evidence type="ECO:0000256" key="3">
    <source>
        <dbReference type="ARBA" id="ARBA00022737"/>
    </source>
</evidence>
<feature type="domain" description="EML-like first beta-propeller" evidence="5">
    <location>
        <begin position="92"/>
        <end position="191"/>
    </location>
</feature>
<dbReference type="Proteomes" id="UP001331761">
    <property type="component" value="Unassembled WGS sequence"/>
</dbReference>
<dbReference type="GO" id="GO:0000226">
    <property type="term" value="P:microtubule cytoskeleton organization"/>
    <property type="evidence" value="ECO:0007669"/>
    <property type="project" value="TreeGrafter"/>
</dbReference>
<evidence type="ECO:0000256" key="1">
    <source>
        <dbReference type="ARBA" id="ARBA00004245"/>
    </source>
</evidence>
<keyword evidence="4" id="KW-0963">Cytoplasm</keyword>
<dbReference type="EMBL" id="WIXE01005775">
    <property type="protein sequence ID" value="KAK5981888.1"/>
    <property type="molecule type" value="Genomic_DNA"/>
</dbReference>
<dbReference type="GO" id="GO:0008017">
    <property type="term" value="F:microtubule binding"/>
    <property type="evidence" value="ECO:0007669"/>
    <property type="project" value="TreeGrafter"/>
</dbReference>
<proteinExistence type="predicted"/>
<dbReference type="Gene3D" id="2.130.10.10">
    <property type="entry name" value="YVTN repeat-like/Quinoprotein amine dehydrogenase"/>
    <property type="match status" value="1"/>
</dbReference>
<gene>
    <name evidence="6" type="ORF">GCK32_018954</name>
</gene>
<dbReference type="PANTHER" id="PTHR13720:SF50">
    <property type="entry name" value="ECHINODERM MICROTUBULE-ASSOCIATED PROTEIN-LIKE 2"/>
    <property type="match status" value="1"/>
</dbReference>
<dbReference type="AlphaFoldDB" id="A0AAN8ISM9"/>
<evidence type="ECO:0000313" key="6">
    <source>
        <dbReference type="EMBL" id="KAK5981888.1"/>
    </source>
</evidence>
<accession>A0AAN8ISM9</accession>
<dbReference type="GO" id="GO:0072686">
    <property type="term" value="C:mitotic spindle"/>
    <property type="evidence" value="ECO:0007669"/>
    <property type="project" value="TreeGrafter"/>
</dbReference>
<dbReference type="Pfam" id="PF23409">
    <property type="entry name" value="Beta-prop_EML"/>
    <property type="match status" value="1"/>
</dbReference>
<name>A0AAN8ISM9_TRICO</name>
<dbReference type="InterPro" id="IPR015943">
    <property type="entry name" value="WD40/YVTN_repeat-like_dom_sf"/>
</dbReference>
<keyword evidence="3" id="KW-0677">Repeat</keyword>
<evidence type="ECO:0000313" key="7">
    <source>
        <dbReference type="Proteomes" id="UP001331761"/>
    </source>
</evidence>
<evidence type="ECO:0000259" key="5">
    <source>
        <dbReference type="Pfam" id="PF23409"/>
    </source>
</evidence>
<evidence type="ECO:0000256" key="4">
    <source>
        <dbReference type="ARBA" id="ARBA00023212"/>
    </source>
</evidence>
<protein>
    <recommendedName>
        <fullName evidence="5">EML-like first beta-propeller domain-containing protein</fullName>
    </recommendedName>
</protein>
<dbReference type="PANTHER" id="PTHR13720">
    <property type="entry name" value="WD-40 REPEAT PROTEIN"/>
    <property type="match status" value="1"/>
</dbReference>
<dbReference type="SUPFAM" id="SSF50978">
    <property type="entry name" value="WD40 repeat-like"/>
    <property type="match status" value="1"/>
</dbReference>
<dbReference type="InterPro" id="IPR036322">
    <property type="entry name" value="WD40_repeat_dom_sf"/>
</dbReference>
<dbReference type="InterPro" id="IPR050630">
    <property type="entry name" value="WD_repeat_EMAP"/>
</dbReference>
<keyword evidence="7" id="KW-1185">Reference proteome</keyword>
<evidence type="ECO:0000256" key="2">
    <source>
        <dbReference type="ARBA" id="ARBA00022574"/>
    </source>
</evidence>
<dbReference type="Pfam" id="PF03451">
    <property type="entry name" value="HELP"/>
    <property type="match status" value="1"/>
</dbReference>
<sequence length="213" mass="24034">YNDKEPIFNASSHVLQIQIAGRSVAVPVPVSIKSIDPIAEQPPPDCSPPQIEWAYGYRGKDMRNNVHYLPTGELVYFCGCIVVMYNVSEQYQRHYTGHTSDVKCICVHPNRVVIASGQTTCHRRDRRPEFDRRDSIVTLLDIDKELDHHHTEAHIRIWDSITLATLHVLGGSKAMFEKAIAAVAFSNADGKFFQKLLASPLARAMSQTYLLLF</sequence>
<organism evidence="6 7">
    <name type="scientific">Trichostrongylus colubriformis</name>
    <name type="common">Black scour worm</name>
    <dbReference type="NCBI Taxonomy" id="6319"/>
    <lineage>
        <taxon>Eukaryota</taxon>
        <taxon>Metazoa</taxon>
        <taxon>Ecdysozoa</taxon>
        <taxon>Nematoda</taxon>
        <taxon>Chromadorea</taxon>
        <taxon>Rhabditida</taxon>
        <taxon>Rhabditina</taxon>
        <taxon>Rhabditomorpha</taxon>
        <taxon>Strongyloidea</taxon>
        <taxon>Trichostrongylidae</taxon>
        <taxon>Trichostrongylus</taxon>
    </lineage>
</organism>
<dbReference type="InterPro" id="IPR055439">
    <property type="entry name" value="Beta-prop_EML_1st"/>
</dbReference>
<keyword evidence="2" id="KW-0853">WD repeat</keyword>
<reference evidence="6 7" key="1">
    <citation type="submission" date="2019-10" db="EMBL/GenBank/DDBJ databases">
        <title>Assembly and Annotation for the nematode Trichostrongylus colubriformis.</title>
        <authorList>
            <person name="Martin J."/>
        </authorList>
    </citation>
    <scope>NUCLEOTIDE SEQUENCE [LARGE SCALE GENOMIC DNA]</scope>
    <source>
        <strain evidence="6">G859</strain>
        <tissue evidence="6">Whole worm</tissue>
    </source>
</reference>
<keyword evidence="4" id="KW-0206">Cytoskeleton</keyword>
<dbReference type="InterPro" id="IPR005108">
    <property type="entry name" value="HELP"/>
</dbReference>
<comment type="subcellular location">
    <subcellularLocation>
        <location evidence="1">Cytoplasm</location>
        <location evidence="1">Cytoskeleton</location>
    </subcellularLocation>
</comment>
<comment type="caution">
    <text evidence="6">The sequence shown here is derived from an EMBL/GenBank/DDBJ whole genome shotgun (WGS) entry which is preliminary data.</text>
</comment>